<keyword evidence="3" id="KW-1185">Reference proteome</keyword>
<evidence type="ECO:0000256" key="1">
    <source>
        <dbReference type="ARBA" id="ARBA00006484"/>
    </source>
</evidence>
<dbReference type="SUPFAM" id="SSF51735">
    <property type="entry name" value="NAD(P)-binding Rossmann-fold domains"/>
    <property type="match status" value="1"/>
</dbReference>
<dbReference type="Gene3D" id="3.40.50.720">
    <property type="entry name" value="NAD(P)-binding Rossmann-like Domain"/>
    <property type="match status" value="1"/>
</dbReference>
<gene>
    <name evidence="2" type="ORF">HK26_01945</name>
</gene>
<name>A0A252BU30_9PROT</name>
<comment type="caution">
    <text evidence="2">The sequence shown here is derived from an EMBL/GenBank/DDBJ whole genome shotgun (WGS) entry which is preliminary data.</text>
</comment>
<dbReference type="InterPro" id="IPR036291">
    <property type="entry name" value="NAD(P)-bd_dom_sf"/>
</dbReference>
<dbReference type="PANTHER" id="PTHR42879">
    <property type="entry name" value="3-OXOACYL-(ACYL-CARRIER-PROTEIN) REDUCTASE"/>
    <property type="match status" value="1"/>
</dbReference>
<dbReference type="EMBL" id="JOPJ01000014">
    <property type="protein sequence ID" value="OUJ12468.1"/>
    <property type="molecule type" value="Genomic_DNA"/>
</dbReference>
<dbReference type="PANTHER" id="PTHR42879:SF6">
    <property type="entry name" value="NADPH-DEPENDENT REDUCTASE BACG"/>
    <property type="match status" value="1"/>
</dbReference>
<dbReference type="PRINTS" id="PR00081">
    <property type="entry name" value="GDHRDH"/>
</dbReference>
<comment type="similarity">
    <text evidence="1">Belongs to the short-chain dehydrogenases/reductases (SDR) family.</text>
</comment>
<protein>
    <submittedName>
        <fullName evidence="2">Oxidoreductase</fullName>
    </submittedName>
</protein>
<dbReference type="InterPro" id="IPR050259">
    <property type="entry name" value="SDR"/>
</dbReference>
<reference evidence="3" key="1">
    <citation type="submission" date="2014-06" db="EMBL/GenBank/DDBJ databases">
        <authorList>
            <person name="Winans N.J."/>
            <person name="Newell P.D."/>
            <person name="Douglas A.E."/>
        </authorList>
    </citation>
    <scope>NUCLEOTIDE SEQUENCE [LARGE SCALE GENOMIC DNA]</scope>
</reference>
<organism evidence="2 3">
    <name type="scientific">Acetobacter okinawensis</name>
    <dbReference type="NCBI Taxonomy" id="1076594"/>
    <lineage>
        <taxon>Bacteria</taxon>
        <taxon>Pseudomonadati</taxon>
        <taxon>Pseudomonadota</taxon>
        <taxon>Alphaproteobacteria</taxon>
        <taxon>Acetobacterales</taxon>
        <taxon>Acetobacteraceae</taxon>
        <taxon>Acetobacter</taxon>
    </lineage>
</organism>
<dbReference type="AlphaFoldDB" id="A0A252BU30"/>
<dbReference type="Pfam" id="PF00106">
    <property type="entry name" value="adh_short"/>
    <property type="match status" value="1"/>
</dbReference>
<evidence type="ECO:0000313" key="3">
    <source>
        <dbReference type="Proteomes" id="UP000194931"/>
    </source>
</evidence>
<evidence type="ECO:0000313" key="2">
    <source>
        <dbReference type="EMBL" id="OUJ12468.1"/>
    </source>
</evidence>
<dbReference type="STRING" id="1236501.GCA_000613865_02082"/>
<accession>A0A252BU30</accession>
<dbReference type="InterPro" id="IPR002347">
    <property type="entry name" value="SDR_fam"/>
</dbReference>
<dbReference type="eggNOG" id="COG1028">
    <property type="taxonomic scope" value="Bacteria"/>
</dbReference>
<dbReference type="Proteomes" id="UP000194931">
    <property type="component" value="Unassembled WGS sequence"/>
</dbReference>
<sequence length="259" mass="27935">MELGLSGRHALVCGASRGMGRAIALLLAKEDVDLTLVARDATKLEETVHLIGNRPGRTVNCVAADITSEQGRQHIFEACPEPDILINNGAGMPPGDFREWRREDWIRGIDTMMLAPIEMIRLAIDGMIARRFGRIVNLASRSVKSPQAEMGLSNASRSGLVAFSSGLSRQVIAHNVTINNVLPGIIDSEAQYAHVQDLAKRTGRSYADIWNERAARTPAARYGLPVEVATAVGFFCSQASGFVTGQSLLVDGGDYSGIF</sequence>
<dbReference type="RefSeq" id="WP_086639227.1">
    <property type="nucleotide sequence ID" value="NZ_JOPJ01000014.1"/>
</dbReference>
<proteinExistence type="inferred from homology"/>
<dbReference type="OrthoDB" id="9780084at2"/>